<dbReference type="GO" id="GO:0005524">
    <property type="term" value="F:ATP binding"/>
    <property type="evidence" value="ECO:0007669"/>
    <property type="project" value="UniProtKB-KW"/>
</dbReference>
<dbReference type="PIRSF" id="PIRSF000722">
    <property type="entry name" value="Acetate_prop_kin"/>
    <property type="match status" value="1"/>
</dbReference>
<feature type="binding site" evidence="6">
    <location>
        <position position="383"/>
    </location>
    <ligand>
        <name>Mg(2+)</name>
        <dbReference type="ChEBI" id="CHEBI:18420"/>
    </ligand>
</feature>
<dbReference type="AlphaFoldDB" id="A0A2T5V5J0"/>
<keyword evidence="5 6" id="KW-0067">ATP-binding</keyword>
<feature type="binding site" evidence="6">
    <location>
        <begin position="329"/>
        <end position="333"/>
    </location>
    <ligand>
        <name>ATP</name>
        <dbReference type="ChEBI" id="CHEBI:30616"/>
    </ligand>
</feature>
<keyword evidence="3 6" id="KW-0547">Nucleotide-binding</keyword>
<evidence type="ECO:0000256" key="3">
    <source>
        <dbReference type="ARBA" id="ARBA00022741"/>
    </source>
</evidence>
<dbReference type="Pfam" id="PF00871">
    <property type="entry name" value="Acetate_kinase"/>
    <property type="match status" value="1"/>
</dbReference>
<keyword evidence="4 6" id="KW-0418">Kinase</keyword>
<feature type="active site" description="Proton donor/acceptor" evidence="6">
    <location>
        <position position="146"/>
    </location>
</feature>
<dbReference type="GO" id="GO:0005737">
    <property type="term" value="C:cytoplasm"/>
    <property type="evidence" value="ECO:0007669"/>
    <property type="project" value="UniProtKB-SubCell"/>
</dbReference>
<dbReference type="InterPro" id="IPR004372">
    <property type="entry name" value="Ac/propionate_kinase"/>
</dbReference>
<dbReference type="EMBL" id="QAYG01000008">
    <property type="protein sequence ID" value="PTW59010.1"/>
    <property type="molecule type" value="Genomic_DNA"/>
</dbReference>
<evidence type="ECO:0000256" key="5">
    <source>
        <dbReference type="ARBA" id="ARBA00022840"/>
    </source>
</evidence>
<dbReference type="CDD" id="cd24010">
    <property type="entry name" value="ASKHA_NBD_AcK_PK"/>
    <property type="match status" value="1"/>
</dbReference>
<dbReference type="UniPathway" id="UPA00340">
    <property type="reaction ID" value="UER00458"/>
</dbReference>
<feature type="binding site" evidence="6">
    <location>
        <position position="6"/>
    </location>
    <ligand>
        <name>Mg(2+)</name>
        <dbReference type="ChEBI" id="CHEBI:18420"/>
    </ligand>
</feature>
<evidence type="ECO:0000313" key="9">
    <source>
        <dbReference type="Proteomes" id="UP000244081"/>
    </source>
</evidence>
<evidence type="ECO:0000256" key="1">
    <source>
        <dbReference type="ARBA" id="ARBA00008748"/>
    </source>
</evidence>
<dbReference type="GO" id="GO:0006083">
    <property type="term" value="P:acetate metabolic process"/>
    <property type="evidence" value="ECO:0007669"/>
    <property type="project" value="TreeGrafter"/>
</dbReference>
<proteinExistence type="inferred from homology"/>
<dbReference type="PANTHER" id="PTHR21060">
    <property type="entry name" value="ACETATE KINASE"/>
    <property type="match status" value="1"/>
</dbReference>
<accession>A0A2T5V5J0</accession>
<feature type="binding site" evidence="6">
    <location>
        <begin position="206"/>
        <end position="210"/>
    </location>
    <ligand>
        <name>ATP</name>
        <dbReference type="ChEBI" id="CHEBI:30616"/>
    </ligand>
</feature>
<dbReference type="PROSITE" id="PS01076">
    <property type="entry name" value="ACETATE_KINASE_2"/>
    <property type="match status" value="1"/>
</dbReference>
<feature type="site" description="Transition state stabilizer" evidence="6">
    <location>
        <position position="239"/>
    </location>
</feature>
<gene>
    <name evidence="6" type="primary">ackA</name>
    <name evidence="8" type="ORF">C8N35_10845</name>
</gene>
<dbReference type="Proteomes" id="UP000244081">
    <property type="component" value="Unassembled WGS sequence"/>
</dbReference>
<organism evidence="8 9">
    <name type="scientific">Breoghania corrubedonensis</name>
    <dbReference type="NCBI Taxonomy" id="665038"/>
    <lineage>
        <taxon>Bacteria</taxon>
        <taxon>Pseudomonadati</taxon>
        <taxon>Pseudomonadota</taxon>
        <taxon>Alphaproteobacteria</taxon>
        <taxon>Hyphomicrobiales</taxon>
        <taxon>Stappiaceae</taxon>
        <taxon>Breoghania</taxon>
    </lineage>
</organism>
<keyword evidence="6" id="KW-0479">Metal-binding</keyword>
<sequence length="416" mass="45393">MILIINCGSSSLKYQLYNPDLTEVVAKGLIARIGENGSYAEHFVGQERLVMRRAIPDHKVGFDVMVDNLLHSELAVIEGPQAITAIGHRAVHGGDIFVESTLVDETVMEQLHACARFAPLHNPCNIAGIEECLRRFPGVPNVVVFDTAFHQSVPREAHVYALPYELYSQWGIRRYGFHGTSCRYVSQAAADILNRPLEDLSMVICHLGNGVTLDAVKAGRSVDTSIGFGTFCGIPMGTRSGDFDPAIIFHLVKERGMSVEEVEALCYEKSGLLGVSGVSNDMREVMERAEAGDDRCALAVDIFVYQIKKTVGAYAAAMDGLDALVFTAGIGENSKEIRSRVCAGLGVLGVRIDERLNSMVRNGHPNISAADMRVATLVVPTDEERMIALDTYRLVSDSIRFPAPITSFAPTYAERV</sequence>
<comment type="function">
    <text evidence="6">Catalyzes the formation of acetyl phosphate from acetate and ATP. Can also catalyze the reverse reaction.</text>
</comment>
<dbReference type="InterPro" id="IPR023865">
    <property type="entry name" value="Aliphatic_acid_kinase_CS"/>
</dbReference>
<feature type="binding site" evidence="6">
    <location>
        <position position="89"/>
    </location>
    <ligand>
        <name>substrate</name>
    </ligand>
</feature>
<dbReference type="PANTHER" id="PTHR21060:SF15">
    <property type="entry name" value="ACETATE KINASE-RELATED"/>
    <property type="match status" value="1"/>
</dbReference>
<dbReference type="PRINTS" id="PR00471">
    <property type="entry name" value="ACETATEKNASE"/>
</dbReference>
<keyword evidence="6" id="KW-0963">Cytoplasm</keyword>
<evidence type="ECO:0000256" key="4">
    <source>
        <dbReference type="ARBA" id="ARBA00022777"/>
    </source>
</evidence>
<comment type="catalytic activity">
    <reaction evidence="6">
        <text>acetate + ATP = acetyl phosphate + ADP</text>
        <dbReference type="Rhea" id="RHEA:11352"/>
        <dbReference type="ChEBI" id="CHEBI:22191"/>
        <dbReference type="ChEBI" id="CHEBI:30089"/>
        <dbReference type="ChEBI" id="CHEBI:30616"/>
        <dbReference type="ChEBI" id="CHEBI:456216"/>
        <dbReference type="EC" id="2.7.2.1"/>
    </reaction>
</comment>
<dbReference type="RefSeq" id="WP_107991083.1">
    <property type="nucleotide sequence ID" value="NZ_QAYG01000008.1"/>
</dbReference>
<comment type="pathway">
    <text evidence="6">Metabolic intermediate biosynthesis; acetyl-CoA biosynthesis; acetyl-CoA from acetate: step 1/2.</text>
</comment>
<comment type="subunit">
    <text evidence="6">Homodimer.</text>
</comment>
<dbReference type="NCBIfam" id="TIGR00016">
    <property type="entry name" value="ackA"/>
    <property type="match status" value="1"/>
</dbReference>
<dbReference type="GO" id="GO:0008776">
    <property type="term" value="F:acetate kinase activity"/>
    <property type="evidence" value="ECO:0007669"/>
    <property type="project" value="UniProtKB-UniRule"/>
</dbReference>
<comment type="cofactor">
    <cofactor evidence="6">
        <name>Mg(2+)</name>
        <dbReference type="ChEBI" id="CHEBI:18420"/>
    </cofactor>
    <cofactor evidence="6">
        <name>Mn(2+)</name>
        <dbReference type="ChEBI" id="CHEBI:29035"/>
    </cofactor>
    <text evidence="6">Mg(2+). Can also accept Mn(2+).</text>
</comment>
<evidence type="ECO:0000256" key="2">
    <source>
        <dbReference type="ARBA" id="ARBA00022679"/>
    </source>
</evidence>
<comment type="subcellular location">
    <subcellularLocation>
        <location evidence="6">Cytoplasm</location>
    </subcellularLocation>
</comment>
<feature type="binding site" evidence="6">
    <location>
        <position position="13"/>
    </location>
    <ligand>
        <name>ATP</name>
        <dbReference type="ChEBI" id="CHEBI:30616"/>
    </ligand>
</feature>
<dbReference type="HAMAP" id="MF_00020">
    <property type="entry name" value="Acetate_kinase"/>
    <property type="match status" value="1"/>
</dbReference>
<evidence type="ECO:0000313" key="8">
    <source>
        <dbReference type="EMBL" id="PTW59010.1"/>
    </source>
</evidence>
<dbReference type="InterPro" id="IPR043129">
    <property type="entry name" value="ATPase_NBD"/>
</dbReference>
<evidence type="ECO:0000256" key="6">
    <source>
        <dbReference type="HAMAP-Rule" id="MF_00020"/>
    </source>
</evidence>
<keyword evidence="6" id="KW-0460">Magnesium</keyword>
<comment type="caution">
    <text evidence="8">The sequence shown here is derived from an EMBL/GenBank/DDBJ whole genome shotgun (WGS) entry which is preliminary data.</text>
</comment>
<reference evidence="8 9" key="1">
    <citation type="submission" date="2018-04" db="EMBL/GenBank/DDBJ databases">
        <title>Genomic Encyclopedia of Archaeal and Bacterial Type Strains, Phase II (KMG-II): from individual species to whole genera.</title>
        <authorList>
            <person name="Goeker M."/>
        </authorList>
    </citation>
    <scope>NUCLEOTIDE SEQUENCE [LARGE SCALE GENOMIC DNA]</scope>
    <source>
        <strain evidence="8 9">DSM 23382</strain>
    </source>
</reference>
<name>A0A2T5V5J0_9HYPH</name>
<dbReference type="GO" id="GO:0006085">
    <property type="term" value="P:acetyl-CoA biosynthetic process"/>
    <property type="evidence" value="ECO:0007669"/>
    <property type="project" value="UniProtKB-UniRule"/>
</dbReference>
<keyword evidence="9" id="KW-1185">Reference proteome</keyword>
<protein>
    <recommendedName>
        <fullName evidence="6">Acetate kinase</fullName>
        <ecNumber evidence="6">2.7.2.1</ecNumber>
    </recommendedName>
    <alternativeName>
        <fullName evidence="6">Acetokinase</fullName>
    </alternativeName>
</protein>
<feature type="binding site" evidence="6">
    <location>
        <begin position="281"/>
        <end position="283"/>
    </location>
    <ligand>
        <name>ATP</name>
        <dbReference type="ChEBI" id="CHEBI:30616"/>
    </ligand>
</feature>
<dbReference type="Gene3D" id="3.30.420.40">
    <property type="match status" value="2"/>
</dbReference>
<evidence type="ECO:0000256" key="7">
    <source>
        <dbReference type="RuleBase" id="RU003835"/>
    </source>
</evidence>
<dbReference type="OrthoDB" id="9802453at2"/>
<keyword evidence="2 6" id="KW-0808">Transferase</keyword>
<dbReference type="EC" id="2.7.2.1" evidence="6"/>
<dbReference type="SUPFAM" id="SSF53067">
    <property type="entry name" value="Actin-like ATPase domain"/>
    <property type="match status" value="2"/>
</dbReference>
<dbReference type="InterPro" id="IPR000890">
    <property type="entry name" value="Aliphatic_acid_kin_short-chain"/>
</dbReference>
<comment type="similarity">
    <text evidence="1 6 7">Belongs to the acetokinase family.</text>
</comment>
<dbReference type="PROSITE" id="PS01075">
    <property type="entry name" value="ACETATE_KINASE_1"/>
    <property type="match status" value="1"/>
</dbReference>
<feature type="site" description="Transition state stabilizer" evidence="6">
    <location>
        <position position="178"/>
    </location>
</feature>
<dbReference type="GO" id="GO:0000287">
    <property type="term" value="F:magnesium ion binding"/>
    <property type="evidence" value="ECO:0007669"/>
    <property type="project" value="UniProtKB-UniRule"/>
</dbReference>